<organism evidence="4 5">
    <name type="scientific">Enterococcus asini</name>
    <dbReference type="NCBI Taxonomy" id="57732"/>
    <lineage>
        <taxon>Bacteria</taxon>
        <taxon>Bacillati</taxon>
        <taxon>Bacillota</taxon>
        <taxon>Bacilli</taxon>
        <taxon>Lactobacillales</taxon>
        <taxon>Enterococcaceae</taxon>
        <taxon>Enterococcus</taxon>
    </lineage>
</organism>
<feature type="domain" description="Aldehyde dehydrogenase" evidence="3">
    <location>
        <begin position="14"/>
        <end position="272"/>
    </location>
</feature>
<dbReference type="Gene3D" id="3.40.309.10">
    <property type="entry name" value="Aldehyde Dehydrogenase, Chain A, domain 2"/>
    <property type="match status" value="1"/>
</dbReference>
<name>A0AAW8TW27_9ENTE</name>
<dbReference type="InterPro" id="IPR050485">
    <property type="entry name" value="Proline_metab_enzyme"/>
</dbReference>
<dbReference type="InterPro" id="IPR016162">
    <property type="entry name" value="Ald_DH_N"/>
</dbReference>
<dbReference type="Proteomes" id="UP001256711">
    <property type="component" value="Unassembled WGS sequence"/>
</dbReference>
<evidence type="ECO:0000256" key="1">
    <source>
        <dbReference type="ARBA" id="ARBA00023002"/>
    </source>
</evidence>
<gene>
    <name evidence="4" type="ORF">P7H43_08295</name>
</gene>
<dbReference type="PANTHER" id="PTHR42862">
    <property type="entry name" value="DELTA-1-PYRROLINE-5-CARBOXYLATE DEHYDROGENASE 1, ISOFORM A-RELATED"/>
    <property type="match status" value="1"/>
</dbReference>
<dbReference type="SUPFAM" id="SSF53720">
    <property type="entry name" value="ALDH-like"/>
    <property type="match status" value="1"/>
</dbReference>
<dbReference type="GO" id="GO:0003842">
    <property type="term" value="F:L-glutamate gamma-semialdehyde dehydrogenase activity"/>
    <property type="evidence" value="ECO:0007669"/>
    <property type="project" value="TreeGrafter"/>
</dbReference>
<protein>
    <submittedName>
        <fullName evidence="4">Aldehyde dehydrogenase family protein</fullName>
    </submittedName>
</protein>
<evidence type="ECO:0000256" key="2">
    <source>
        <dbReference type="ARBA" id="ARBA00023027"/>
    </source>
</evidence>
<dbReference type="InterPro" id="IPR016163">
    <property type="entry name" value="Ald_DH_C"/>
</dbReference>
<keyword evidence="1" id="KW-0560">Oxidoreductase</keyword>
<dbReference type="GO" id="GO:0009898">
    <property type="term" value="C:cytoplasmic side of plasma membrane"/>
    <property type="evidence" value="ECO:0007669"/>
    <property type="project" value="TreeGrafter"/>
</dbReference>
<proteinExistence type="predicted"/>
<accession>A0AAW8TW27</accession>
<dbReference type="GO" id="GO:0010133">
    <property type="term" value="P:L-proline catabolic process to L-glutamate"/>
    <property type="evidence" value="ECO:0007669"/>
    <property type="project" value="TreeGrafter"/>
</dbReference>
<dbReference type="Pfam" id="PF00171">
    <property type="entry name" value="Aldedh"/>
    <property type="match status" value="1"/>
</dbReference>
<dbReference type="Gene3D" id="3.40.605.10">
    <property type="entry name" value="Aldehyde Dehydrogenase, Chain A, domain 1"/>
    <property type="match status" value="1"/>
</dbReference>
<evidence type="ECO:0000313" key="5">
    <source>
        <dbReference type="Proteomes" id="UP001256711"/>
    </source>
</evidence>
<dbReference type="RefSeq" id="WP_311835469.1">
    <property type="nucleotide sequence ID" value="NZ_JARQBJ010000003.1"/>
</dbReference>
<evidence type="ECO:0000259" key="3">
    <source>
        <dbReference type="Pfam" id="PF00171"/>
    </source>
</evidence>
<comment type="caution">
    <text evidence="4">The sequence shown here is derived from an EMBL/GenBank/DDBJ whole genome shotgun (WGS) entry which is preliminary data.</text>
</comment>
<dbReference type="EMBL" id="JARQBJ010000003">
    <property type="protein sequence ID" value="MDT2810483.1"/>
    <property type="molecule type" value="Genomic_DNA"/>
</dbReference>
<dbReference type="AlphaFoldDB" id="A0AAW8TW27"/>
<dbReference type="InterPro" id="IPR015590">
    <property type="entry name" value="Aldehyde_DH_dom"/>
</dbReference>
<sequence length="477" mass="51993">MLFVDQDLQSIQEARILVESARDAHTLLQEYDQEDLDRIVEAFFSQLLPEIPELIDSELGVRHTGCREDKVQFAKIFFSQLKEPLLTEQVVGILANQDQSGPKTIGVSLGVVAVILPRENMIINGLYAALIALKAGNAVILVPQIHTEAAVAHMFTKLASLSESTGLPTGALSYLQTSTEVGIKALSCHPAVALILALGCPELFTLLESSNKPLIYGGTGGTPVFIERSADLKEAAKAIVTSRGFDNGLLPAAEQFVIAEGVIAGQLKEELGQAGAYFMNEQEEQQLIQFLFVGKNQVNPLCIGQAASELAKRAGFTVSDTTQVLVSEQPYIFDENPFATELKCPILTFYLEPDWIHACEKCLELLREKETGHTLAIHSHNQAVIQEFALKKPVGRMIVNGPASFTSVGLDSTLPLSLILGGLTTGRGYTAKNITAFDLTYQRAIGYTKVKEQPAIPVTTAFTEWELLEKIVRKIID</sequence>
<dbReference type="InterPro" id="IPR016161">
    <property type="entry name" value="Ald_DH/histidinol_DH"/>
</dbReference>
<keyword evidence="2" id="KW-0520">NAD</keyword>
<evidence type="ECO:0000313" key="4">
    <source>
        <dbReference type="EMBL" id="MDT2810483.1"/>
    </source>
</evidence>
<reference evidence="4" key="1">
    <citation type="submission" date="2023-03" db="EMBL/GenBank/DDBJ databases">
        <authorList>
            <person name="Shen W."/>
            <person name="Cai J."/>
        </authorList>
    </citation>
    <scope>NUCLEOTIDE SEQUENCE</scope>
    <source>
        <strain evidence="4">B226-2</strain>
    </source>
</reference>
<dbReference type="PANTHER" id="PTHR42862:SF1">
    <property type="entry name" value="DELTA-1-PYRROLINE-5-CARBOXYLATE DEHYDROGENASE 2, ISOFORM A-RELATED"/>
    <property type="match status" value="1"/>
</dbReference>